<feature type="transmembrane region" description="Helical" evidence="1">
    <location>
        <begin position="12"/>
        <end position="33"/>
    </location>
</feature>
<protein>
    <submittedName>
        <fullName evidence="2">MSHA biogenesis protein MshO</fullName>
    </submittedName>
</protein>
<gene>
    <name evidence="2" type="ORF">C942_04761</name>
</gene>
<dbReference type="PATRIC" id="fig|1056511.3.peg.1581"/>
<keyword evidence="1" id="KW-0812">Transmembrane</keyword>
<evidence type="ECO:0000256" key="1">
    <source>
        <dbReference type="SAM" id="Phobius"/>
    </source>
</evidence>
<comment type="caution">
    <text evidence="2">The sequence shown here is derived from an EMBL/GenBank/DDBJ whole genome shotgun (WGS) entry which is preliminary data.</text>
</comment>
<dbReference type="OrthoDB" id="9788802at2"/>
<dbReference type="EMBL" id="AMZO01000007">
    <property type="protein sequence ID" value="ELR66326.1"/>
    <property type="molecule type" value="Genomic_DNA"/>
</dbReference>
<name>L8JBY2_9GAMM</name>
<proteinExistence type="predicted"/>
<accession>L8JBY2</accession>
<sequence length="255" mass="28527">MQKRNYVRGFTLVEMVMALVVLGVISLGIGSYLQLGAQGYVDTRVREQIQSQARFAVERLSRELRHAVPNSLTVSSDHKCITFTPIEYAGFYIDSSLDDVDKLQGIMSSPVQGKKAKVNKHRLVINPVQPADLTSAMRSAEIKKVRGRKGQPWLITLKSTTSFESESVSERFYIYGLDVQFCLAGEQLTRATRTTGNALFSTPVTLAEKVTSKDSHFTLEHAALNRNQLVHFQLVFSNNGEKTQYSHDVQVMNVP</sequence>
<dbReference type="AlphaFoldDB" id="L8JBY2"/>
<dbReference type="RefSeq" id="WP_007464294.1">
    <property type="nucleotide sequence ID" value="NZ_AMZO01000007.1"/>
</dbReference>
<dbReference type="Pfam" id="PF07963">
    <property type="entry name" value="N_methyl"/>
    <property type="match status" value="1"/>
</dbReference>
<dbReference type="InterPro" id="IPR012902">
    <property type="entry name" value="N_methyl_site"/>
</dbReference>
<keyword evidence="1" id="KW-0472">Membrane</keyword>
<organism evidence="2 3">
    <name type="scientific">Photobacterium marinum</name>
    <dbReference type="NCBI Taxonomy" id="1056511"/>
    <lineage>
        <taxon>Bacteria</taxon>
        <taxon>Pseudomonadati</taxon>
        <taxon>Pseudomonadota</taxon>
        <taxon>Gammaproteobacteria</taxon>
        <taxon>Vibrionales</taxon>
        <taxon>Vibrionaceae</taxon>
        <taxon>Photobacterium</taxon>
    </lineage>
</organism>
<evidence type="ECO:0000313" key="2">
    <source>
        <dbReference type="EMBL" id="ELR66326.1"/>
    </source>
</evidence>
<keyword evidence="1" id="KW-1133">Transmembrane helix</keyword>
<reference evidence="2 3" key="1">
    <citation type="submission" date="2012-12" db="EMBL/GenBank/DDBJ databases">
        <title>Genome Assembly of Photobacterium sp. AK15.</title>
        <authorList>
            <person name="Khatri I."/>
            <person name="Vaidya B."/>
            <person name="Srinivas T.N.R."/>
            <person name="Subramanian S."/>
            <person name="Pinnaka A."/>
        </authorList>
    </citation>
    <scope>NUCLEOTIDE SEQUENCE [LARGE SCALE GENOMIC DNA]</scope>
    <source>
        <strain evidence="2 3">AK15</strain>
    </source>
</reference>
<dbReference type="NCBIfam" id="TIGR02532">
    <property type="entry name" value="IV_pilin_GFxxxE"/>
    <property type="match status" value="1"/>
</dbReference>
<keyword evidence="3" id="KW-1185">Reference proteome</keyword>
<dbReference type="Proteomes" id="UP000011134">
    <property type="component" value="Unassembled WGS sequence"/>
</dbReference>
<evidence type="ECO:0000313" key="3">
    <source>
        <dbReference type="Proteomes" id="UP000011134"/>
    </source>
</evidence>
<dbReference type="PROSITE" id="PS00409">
    <property type="entry name" value="PROKAR_NTER_METHYL"/>
    <property type="match status" value="1"/>
</dbReference>